<dbReference type="AlphaFoldDB" id="A0A1G8F093"/>
<reference evidence="3 4" key="1">
    <citation type="submission" date="2016-10" db="EMBL/GenBank/DDBJ databases">
        <authorList>
            <person name="de Groot N.N."/>
        </authorList>
    </citation>
    <scope>NUCLEOTIDE SEQUENCE [LARGE SCALE GENOMIC DNA]</scope>
    <source>
        <strain evidence="3 4">LMG 18387</strain>
    </source>
</reference>
<dbReference type="PROSITE" id="PS51257">
    <property type="entry name" value="PROKAR_LIPOPROTEIN"/>
    <property type="match status" value="1"/>
</dbReference>
<evidence type="ECO:0000256" key="1">
    <source>
        <dbReference type="SAM" id="SignalP"/>
    </source>
</evidence>
<dbReference type="EMBL" id="FNDG01000007">
    <property type="protein sequence ID" value="SDH75429.1"/>
    <property type="molecule type" value="Genomic_DNA"/>
</dbReference>
<evidence type="ECO:0000313" key="3">
    <source>
        <dbReference type="EMBL" id="SDH75429.1"/>
    </source>
</evidence>
<dbReference type="SUPFAM" id="SSF50952">
    <property type="entry name" value="Soluble quinoprotein glucose dehydrogenase"/>
    <property type="match status" value="1"/>
</dbReference>
<name>A0A1G8F093_9GAMM</name>
<sequence>MRTASALTVLSMALLLSACGGEADTPQARGPDPKLPEPQRGLLPSMKIAEPEQWGDRKPVVPDGFSVTAIATDLRIPRQTLVLPNGDILVAEGRGGNAAKLKPKDVIAGYIKAQGNTKVKGGNRLTLLRDADGDGTYEVQTVFAENLNAPYGLAFGNGKLYVANQDALVSFDYQDGQTQAGGPPTKVTDLPSQINHHWTKALTISPDGRYLYVGIGSNSNIGERGMEVEADRALVWQVDAETGAHKPYATGLRNPTALTIQPGTGQLWAVVNERDELGPDLVPDYLTSVREGEFYGWPYSYWGQNADTRVKPDNPEKVAAAIKPDYSLGSHVAALGVDFSIPEMGEPFANGVFVGEHGSWNRDNPVGYKVIFVPFNGGRPAGEPVDFATGFRTDDGKTRGRPVGVTVDPKGALIIADDLANTIWRVTRNQ</sequence>
<accession>A0A1G8F093</accession>
<feature type="chain" id="PRO_5011707084" description="Pyrroloquinoline quinone-dependent pyranose dehydrogenase beta-propeller domain-containing protein" evidence="1">
    <location>
        <begin position="24"/>
        <end position="430"/>
    </location>
</feature>
<evidence type="ECO:0000259" key="2">
    <source>
        <dbReference type="Pfam" id="PF22807"/>
    </source>
</evidence>
<dbReference type="Proteomes" id="UP000198606">
    <property type="component" value="Unassembled WGS sequence"/>
</dbReference>
<proteinExistence type="predicted"/>
<dbReference type="Gene3D" id="2.120.10.30">
    <property type="entry name" value="TolB, C-terminal domain"/>
    <property type="match status" value="1"/>
</dbReference>
<protein>
    <recommendedName>
        <fullName evidence="2">Pyrroloquinoline quinone-dependent pyranose dehydrogenase beta-propeller domain-containing protein</fullName>
    </recommendedName>
</protein>
<dbReference type="InterPro" id="IPR054539">
    <property type="entry name" value="Beta-prop_PDH"/>
</dbReference>
<dbReference type="STRING" id="29435.SAMN05216588_10764"/>
<dbReference type="PANTHER" id="PTHR33546:SF1">
    <property type="entry name" value="LARGE, MULTIFUNCTIONAL SECRETED PROTEIN"/>
    <property type="match status" value="1"/>
</dbReference>
<evidence type="ECO:0000313" key="4">
    <source>
        <dbReference type="Proteomes" id="UP000198606"/>
    </source>
</evidence>
<dbReference type="Pfam" id="PF22807">
    <property type="entry name" value="TrAA12"/>
    <property type="match status" value="2"/>
</dbReference>
<dbReference type="RefSeq" id="WP_084304785.1">
    <property type="nucleotide sequence ID" value="NZ_FNDG01000007.1"/>
</dbReference>
<keyword evidence="1" id="KW-0732">Signal</keyword>
<feature type="signal peptide" evidence="1">
    <location>
        <begin position="1"/>
        <end position="23"/>
    </location>
</feature>
<dbReference type="InterPro" id="IPR011041">
    <property type="entry name" value="Quinoprot_gluc/sorb_DH_b-prop"/>
</dbReference>
<organism evidence="3 4">
    <name type="scientific">Phytopseudomonas flavescens</name>
    <dbReference type="NCBI Taxonomy" id="29435"/>
    <lineage>
        <taxon>Bacteria</taxon>
        <taxon>Pseudomonadati</taxon>
        <taxon>Pseudomonadota</taxon>
        <taxon>Gammaproteobacteria</taxon>
        <taxon>Pseudomonadales</taxon>
        <taxon>Pseudomonadaceae</taxon>
        <taxon>Phytopseudomonas</taxon>
    </lineage>
</organism>
<dbReference type="PANTHER" id="PTHR33546">
    <property type="entry name" value="LARGE, MULTIFUNCTIONAL SECRETED PROTEIN-RELATED"/>
    <property type="match status" value="1"/>
</dbReference>
<dbReference type="InterPro" id="IPR011042">
    <property type="entry name" value="6-blade_b-propeller_TolB-like"/>
</dbReference>
<feature type="domain" description="Pyrroloquinoline quinone-dependent pyranose dehydrogenase beta-propeller" evidence="2">
    <location>
        <begin position="60"/>
        <end position="277"/>
    </location>
</feature>
<feature type="domain" description="Pyrroloquinoline quinone-dependent pyranose dehydrogenase beta-propeller" evidence="2">
    <location>
        <begin position="321"/>
        <end position="428"/>
    </location>
</feature>
<gene>
    <name evidence="3" type="ORF">SAMN05216588_10764</name>
</gene>